<feature type="domain" description="RNA polymerase sigma factor 70 region 4 type 2" evidence="7">
    <location>
        <begin position="130"/>
        <end position="179"/>
    </location>
</feature>
<dbReference type="InterPro" id="IPR007627">
    <property type="entry name" value="RNA_pol_sigma70_r2"/>
</dbReference>
<evidence type="ECO:0008006" key="10">
    <source>
        <dbReference type="Google" id="ProtNLM"/>
    </source>
</evidence>
<dbReference type="Pfam" id="PF08281">
    <property type="entry name" value="Sigma70_r4_2"/>
    <property type="match status" value="1"/>
</dbReference>
<dbReference type="GO" id="GO:0006352">
    <property type="term" value="P:DNA-templated transcription initiation"/>
    <property type="evidence" value="ECO:0007669"/>
    <property type="project" value="InterPro"/>
</dbReference>
<evidence type="ECO:0000256" key="2">
    <source>
        <dbReference type="ARBA" id="ARBA00023015"/>
    </source>
</evidence>
<dbReference type="SUPFAM" id="SSF88946">
    <property type="entry name" value="Sigma2 domain of RNA polymerase sigma factors"/>
    <property type="match status" value="1"/>
</dbReference>
<reference evidence="8 9" key="1">
    <citation type="submission" date="2015-07" db="EMBL/GenBank/DDBJ databases">
        <title>Draft genome of Achromobacter spanius.</title>
        <authorList>
            <person name="Wang X."/>
        </authorList>
    </citation>
    <scope>NUCLEOTIDE SEQUENCE [LARGE SCALE GENOMIC DNA]</scope>
    <source>
        <strain evidence="8 9">CGMCC9173</strain>
    </source>
</reference>
<keyword evidence="2" id="KW-0805">Transcription regulation</keyword>
<evidence type="ECO:0000256" key="4">
    <source>
        <dbReference type="ARBA" id="ARBA00023125"/>
    </source>
</evidence>
<evidence type="ECO:0000259" key="7">
    <source>
        <dbReference type="Pfam" id="PF08281"/>
    </source>
</evidence>
<organism evidence="8 9">
    <name type="scientific">Achromobacter spanius</name>
    <dbReference type="NCBI Taxonomy" id="217203"/>
    <lineage>
        <taxon>Bacteria</taxon>
        <taxon>Pseudomonadati</taxon>
        <taxon>Pseudomonadota</taxon>
        <taxon>Betaproteobacteria</taxon>
        <taxon>Burkholderiales</taxon>
        <taxon>Alcaligenaceae</taxon>
        <taxon>Achromobacter</taxon>
    </lineage>
</organism>
<dbReference type="InterPro" id="IPR013249">
    <property type="entry name" value="RNA_pol_sigma70_r4_t2"/>
</dbReference>
<dbReference type="NCBIfam" id="TIGR02943">
    <property type="entry name" value="Sig70_famx1"/>
    <property type="match status" value="1"/>
</dbReference>
<dbReference type="Gene3D" id="1.10.1740.10">
    <property type="match status" value="1"/>
</dbReference>
<dbReference type="AlphaFoldDB" id="A0AAW3I7X3"/>
<evidence type="ECO:0000313" key="9">
    <source>
        <dbReference type="Proteomes" id="UP000037511"/>
    </source>
</evidence>
<proteinExistence type="inferred from homology"/>
<dbReference type="Pfam" id="PF04542">
    <property type="entry name" value="Sigma70_r2"/>
    <property type="match status" value="1"/>
</dbReference>
<comment type="similarity">
    <text evidence="1">Belongs to the sigma-70 factor family. ECF subfamily.</text>
</comment>
<keyword evidence="4" id="KW-0238">DNA-binding</keyword>
<accession>A0AAW3I7X3</accession>
<evidence type="ECO:0000256" key="1">
    <source>
        <dbReference type="ARBA" id="ARBA00010641"/>
    </source>
</evidence>
<dbReference type="Gene3D" id="1.10.10.10">
    <property type="entry name" value="Winged helix-like DNA-binding domain superfamily/Winged helix DNA-binding domain"/>
    <property type="match status" value="1"/>
</dbReference>
<gene>
    <name evidence="8" type="ORF">AFM18_05460</name>
</gene>
<dbReference type="InterPro" id="IPR014284">
    <property type="entry name" value="RNA_pol_sigma-70_dom"/>
</dbReference>
<evidence type="ECO:0000259" key="6">
    <source>
        <dbReference type="Pfam" id="PF04542"/>
    </source>
</evidence>
<dbReference type="InterPro" id="IPR036388">
    <property type="entry name" value="WH-like_DNA-bd_sf"/>
</dbReference>
<dbReference type="PANTHER" id="PTHR43133">
    <property type="entry name" value="RNA POLYMERASE ECF-TYPE SIGMA FACTO"/>
    <property type="match status" value="1"/>
</dbReference>
<evidence type="ECO:0000256" key="3">
    <source>
        <dbReference type="ARBA" id="ARBA00023082"/>
    </source>
</evidence>
<dbReference type="GO" id="GO:0016987">
    <property type="term" value="F:sigma factor activity"/>
    <property type="evidence" value="ECO:0007669"/>
    <property type="project" value="UniProtKB-KW"/>
</dbReference>
<feature type="domain" description="RNA polymerase sigma-70 region 2" evidence="6">
    <location>
        <begin position="15"/>
        <end position="81"/>
    </location>
</feature>
<name>A0AAW3I7X3_9BURK</name>
<dbReference type="Proteomes" id="UP000037511">
    <property type="component" value="Unassembled WGS sequence"/>
</dbReference>
<dbReference type="InterPro" id="IPR013324">
    <property type="entry name" value="RNA_pol_sigma_r3/r4-like"/>
</dbReference>
<dbReference type="InterPro" id="IPR013325">
    <property type="entry name" value="RNA_pol_sigma_r2"/>
</dbReference>
<dbReference type="PANTHER" id="PTHR43133:SF8">
    <property type="entry name" value="RNA POLYMERASE SIGMA FACTOR HI_1459-RELATED"/>
    <property type="match status" value="1"/>
</dbReference>
<evidence type="ECO:0000256" key="5">
    <source>
        <dbReference type="ARBA" id="ARBA00023163"/>
    </source>
</evidence>
<keyword evidence="3" id="KW-0731">Sigma factor</keyword>
<sequence length="196" mass="22047">MTLPPRATADPHAWIDAFRGQMLRFATLQLGQPEAAQDAVQEAIAAALAKRGALEDSAAFKQWVFGILKHKIVDTIRSRARLTHFPEADDPDMMDACFTPNGEWTPQALPAAWAAPDEAMHSKQFWLVFSTCLERLPPANARVFMMREYLEFDAAEICERLSLTPGALHIAMHRARLRLRSCLELNWFADQGGRKC</sequence>
<dbReference type="GO" id="GO:0003677">
    <property type="term" value="F:DNA binding"/>
    <property type="evidence" value="ECO:0007669"/>
    <property type="project" value="UniProtKB-KW"/>
</dbReference>
<protein>
    <recommendedName>
        <fullName evidence="10">RNA polymerase subunit sigma</fullName>
    </recommendedName>
</protein>
<dbReference type="InterPro" id="IPR014289">
    <property type="entry name" value="RNA_pol_sigma-24-rel"/>
</dbReference>
<dbReference type="SUPFAM" id="SSF88659">
    <property type="entry name" value="Sigma3 and sigma4 domains of RNA polymerase sigma factors"/>
    <property type="match status" value="1"/>
</dbReference>
<evidence type="ECO:0000313" key="8">
    <source>
        <dbReference type="EMBL" id="KNE28651.1"/>
    </source>
</evidence>
<dbReference type="InterPro" id="IPR039425">
    <property type="entry name" value="RNA_pol_sigma-70-like"/>
</dbReference>
<dbReference type="EMBL" id="LGVG01000005">
    <property type="protein sequence ID" value="KNE28651.1"/>
    <property type="molecule type" value="Genomic_DNA"/>
</dbReference>
<keyword evidence="5" id="KW-0804">Transcription</keyword>
<dbReference type="NCBIfam" id="TIGR02937">
    <property type="entry name" value="sigma70-ECF"/>
    <property type="match status" value="1"/>
</dbReference>
<comment type="caution">
    <text evidence="8">The sequence shown here is derived from an EMBL/GenBank/DDBJ whole genome shotgun (WGS) entry which is preliminary data.</text>
</comment>
<dbReference type="RefSeq" id="WP_050445778.1">
    <property type="nucleotide sequence ID" value="NZ_JAOEJJ010000024.1"/>
</dbReference>